<evidence type="ECO:0000256" key="2">
    <source>
        <dbReference type="ARBA" id="ARBA00047806"/>
    </source>
</evidence>
<dbReference type="EC" id="1.8.4.11" evidence="4"/>
<reference evidence="7" key="1">
    <citation type="submission" date="2022-08" db="EMBL/GenBank/DDBJ databases">
        <title>Novel Bdellovibrio Species Isolated from Svalbard: Designation Bdellovibrio svalbardensis.</title>
        <authorList>
            <person name="Mitchell R.J."/>
            <person name="Choi S.Y."/>
        </authorList>
    </citation>
    <scope>NUCLEOTIDE SEQUENCE</scope>
    <source>
        <strain evidence="7">PAP01</strain>
    </source>
</reference>
<feature type="domain" description="Peptide methionine sulphoxide reductase MsrA" evidence="6">
    <location>
        <begin position="30"/>
        <end position="181"/>
    </location>
</feature>
<evidence type="ECO:0000256" key="1">
    <source>
        <dbReference type="ARBA" id="ARBA00023002"/>
    </source>
</evidence>
<dbReference type="Pfam" id="PF01625">
    <property type="entry name" value="PMSR"/>
    <property type="match status" value="1"/>
</dbReference>
<comment type="similarity">
    <text evidence="4">Belongs to the MsrA Met sulfoxide reductase family.</text>
</comment>
<organism evidence="7 8">
    <name type="scientific">Bdellovibrio svalbardensis</name>
    <dbReference type="NCBI Taxonomy" id="2972972"/>
    <lineage>
        <taxon>Bacteria</taxon>
        <taxon>Pseudomonadati</taxon>
        <taxon>Bdellovibrionota</taxon>
        <taxon>Bdellovibrionia</taxon>
        <taxon>Bdellovibrionales</taxon>
        <taxon>Pseudobdellovibrionaceae</taxon>
        <taxon>Bdellovibrio</taxon>
    </lineage>
</organism>
<feature type="chain" id="PRO_5046589369" description="Peptide methionine sulfoxide reductase MsrA" evidence="5">
    <location>
        <begin position="25"/>
        <end position="190"/>
    </location>
</feature>
<feature type="active site" evidence="4">
    <location>
        <position position="37"/>
    </location>
</feature>
<comment type="catalytic activity">
    <reaction evidence="3 4">
        <text>[thioredoxin]-disulfide + L-methionine + H2O = L-methionine (S)-S-oxide + [thioredoxin]-dithiol</text>
        <dbReference type="Rhea" id="RHEA:19993"/>
        <dbReference type="Rhea" id="RHEA-COMP:10698"/>
        <dbReference type="Rhea" id="RHEA-COMP:10700"/>
        <dbReference type="ChEBI" id="CHEBI:15377"/>
        <dbReference type="ChEBI" id="CHEBI:29950"/>
        <dbReference type="ChEBI" id="CHEBI:50058"/>
        <dbReference type="ChEBI" id="CHEBI:57844"/>
        <dbReference type="ChEBI" id="CHEBI:58772"/>
        <dbReference type="EC" id="1.8.4.11"/>
    </reaction>
</comment>
<evidence type="ECO:0000256" key="4">
    <source>
        <dbReference type="HAMAP-Rule" id="MF_01401"/>
    </source>
</evidence>
<feature type="signal peptide" evidence="5">
    <location>
        <begin position="1"/>
        <end position="24"/>
    </location>
</feature>
<dbReference type="NCBIfam" id="TIGR00401">
    <property type="entry name" value="msrA"/>
    <property type="match status" value="1"/>
</dbReference>
<comment type="catalytic activity">
    <reaction evidence="2 4">
        <text>L-methionyl-[protein] + [thioredoxin]-disulfide + H2O = L-methionyl-(S)-S-oxide-[protein] + [thioredoxin]-dithiol</text>
        <dbReference type="Rhea" id="RHEA:14217"/>
        <dbReference type="Rhea" id="RHEA-COMP:10698"/>
        <dbReference type="Rhea" id="RHEA-COMP:10700"/>
        <dbReference type="Rhea" id="RHEA-COMP:12313"/>
        <dbReference type="Rhea" id="RHEA-COMP:12315"/>
        <dbReference type="ChEBI" id="CHEBI:15377"/>
        <dbReference type="ChEBI" id="CHEBI:16044"/>
        <dbReference type="ChEBI" id="CHEBI:29950"/>
        <dbReference type="ChEBI" id="CHEBI:44120"/>
        <dbReference type="ChEBI" id="CHEBI:50058"/>
        <dbReference type="EC" id="1.8.4.11"/>
    </reaction>
</comment>
<accession>A0ABT6DL83</accession>
<gene>
    <name evidence="4 7" type="primary">msrA</name>
    <name evidence="7" type="ORF">NWE73_14775</name>
</gene>
<name>A0ABT6DL83_9BACT</name>
<dbReference type="RefSeq" id="WP_277579114.1">
    <property type="nucleotide sequence ID" value="NZ_JANRMI010000004.1"/>
</dbReference>
<proteinExistence type="inferred from homology"/>
<dbReference type="InterPro" id="IPR036509">
    <property type="entry name" value="Met_Sox_Rdtase_MsrA_sf"/>
</dbReference>
<dbReference type="PANTHER" id="PTHR43774">
    <property type="entry name" value="PEPTIDE METHIONINE SULFOXIDE REDUCTASE"/>
    <property type="match status" value="1"/>
</dbReference>
<dbReference type="Proteomes" id="UP001152321">
    <property type="component" value="Unassembled WGS sequence"/>
</dbReference>
<evidence type="ECO:0000256" key="3">
    <source>
        <dbReference type="ARBA" id="ARBA00048782"/>
    </source>
</evidence>
<dbReference type="HAMAP" id="MF_01401">
    <property type="entry name" value="MsrA"/>
    <property type="match status" value="1"/>
</dbReference>
<keyword evidence="5" id="KW-0732">Signal</keyword>
<comment type="caution">
    <text evidence="7">The sequence shown here is derived from an EMBL/GenBank/DDBJ whole genome shotgun (WGS) entry which is preliminary data.</text>
</comment>
<dbReference type="SUPFAM" id="SSF55068">
    <property type="entry name" value="Peptide methionine sulfoxide reductase"/>
    <property type="match status" value="1"/>
</dbReference>
<protein>
    <recommendedName>
        <fullName evidence="4">Peptide methionine sulfoxide reductase MsrA</fullName>
        <shortName evidence="4">Protein-methionine-S-oxide reductase</shortName>
        <ecNumber evidence="4">1.8.4.11</ecNumber>
    </recommendedName>
    <alternativeName>
        <fullName evidence="4">Peptide-methionine (S)-S-oxide reductase</fullName>
        <shortName evidence="4">Peptide Met(O) reductase</shortName>
    </alternativeName>
</protein>
<evidence type="ECO:0000313" key="8">
    <source>
        <dbReference type="Proteomes" id="UP001152321"/>
    </source>
</evidence>
<keyword evidence="8" id="KW-1185">Reference proteome</keyword>
<keyword evidence="1 4" id="KW-0560">Oxidoreductase</keyword>
<dbReference type="Gene3D" id="3.30.1060.10">
    <property type="entry name" value="Peptide methionine sulphoxide reductase MsrA"/>
    <property type="match status" value="1"/>
</dbReference>
<dbReference type="EMBL" id="JANRMI010000004">
    <property type="protein sequence ID" value="MDG0817642.1"/>
    <property type="molecule type" value="Genomic_DNA"/>
</dbReference>
<dbReference type="InterPro" id="IPR002569">
    <property type="entry name" value="Met_Sox_Rdtase_MsrA_dom"/>
</dbReference>
<sequence length="190" mass="21766">MTYLNRFKALTLLGLIFMGLHTHASTSSQTAILAGGCFWGMEEVYRTIPGVLKTEVGYTGGAVVNPTYEQVSRGGTGHAESLRVEFDPKKISYQEILKIFFRMHDPTSLNRQGNDIGTQYRSEIFYLNSAQKEDAEKVIYLVNQAKKWPSPVVTKLEPAKKFYPAEEYHQKYLVKNPHGYNDHYLRDFKF</sequence>
<comment type="function">
    <text evidence="4">Has an important function as a repair enzyme for proteins that have been inactivated by oxidation. Catalyzes the reversible oxidation-reduction of methionine sulfoxide in proteins to methionine.</text>
</comment>
<dbReference type="PANTHER" id="PTHR43774:SF1">
    <property type="entry name" value="PEPTIDE METHIONINE SULFOXIDE REDUCTASE MSRA 2"/>
    <property type="match status" value="1"/>
</dbReference>
<evidence type="ECO:0000259" key="6">
    <source>
        <dbReference type="Pfam" id="PF01625"/>
    </source>
</evidence>
<evidence type="ECO:0000256" key="5">
    <source>
        <dbReference type="SAM" id="SignalP"/>
    </source>
</evidence>
<evidence type="ECO:0000313" key="7">
    <source>
        <dbReference type="EMBL" id="MDG0817642.1"/>
    </source>
</evidence>
<dbReference type="GO" id="GO:0008113">
    <property type="term" value="F:peptide-methionine (S)-S-oxide reductase activity"/>
    <property type="evidence" value="ECO:0007669"/>
    <property type="project" value="UniProtKB-EC"/>
</dbReference>